<feature type="compositionally biased region" description="Basic residues" evidence="1">
    <location>
        <begin position="225"/>
        <end position="234"/>
    </location>
</feature>
<feature type="compositionally biased region" description="Basic and acidic residues" evidence="1">
    <location>
        <begin position="176"/>
        <end position="187"/>
    </location>
</feature>
<evidence type="ECO:0000313" key="2">
    <source>
        <dbReference type="EMBL" id="KAH0558455.1"/>
    </source>
</evidence>
<comment type="caution">
    <text evidence="2">The sequence shown here is derived from an EMBL/GenBank/DDBJ whole genome shotgun (WGS) entry which is preliminary data.</text>
</comment>
<feature type="region of interest" description="Disordered" evidence="1">
    <location>
        <begin position="761"/>
        <end position="843"/>
    </location>
</feature>
<feature type="compositionally biased region" description="Polar residues" evidence="1">
    <location>
        <begin position="77"/>
        <end position="99"/>
    </location>
</feature>
<feature type="region of interest" description="Disordered" evidence="1">
    <location>
        <begin position="860"/>
        <end position="927"/>
    </location>
</feature>
<keyword evidence="3" id="KW-1185">Reference proteome</keyword>
<feature type="compositionally biased region" description="Basic and acidic residues" evidence="1">
    <location>
        <begin position="911"/>
        <end position="927"/>
    </location>
</feature>
<feature type="compositionally biased region" description="Polar residues" evidence="1">
    <location>
        <begin position="17"/>
        <end position="42"/>
    </location>
</feature>
<evidence type="ECO:0000256" key="1">
    <source>
        <dbReference type="SAM" id="MobiDB-lite"/>
    </source>
</evidence>
<protein>
    <submittedName>
        <fullName evidence="2">Uncharacterized protein</fullName>
    </submittedName>
</protein>
<reference evidence="2" key="1">
    <citation type="submission" date="2021-03" db="EMBL/GenBank/DDBJ databases">
        <title>Comparative genomics and phylogenomic investigation of the class Geoglossomycetes provide insights into ecological specialization and systematics.</title>
        <authorList>
            <person name="Melie T."/>
            <person name="Pirro S."/>
            <person name="Miller A.N."/>
            <person name="Quandt A."/>
        </authorList>
    </citation>
    <scope>NUCLEOTIDE SEQUENCE</scope>
    <source>
        <strain evidence="2">CAQ_001_2017</strain>
    </source>
</reference>
<sequence>MQTPGAGASHGGGEPDGSSTGQSRNWTHWNNPSSSRAFESNSLPPLHGGGTHPPRNPRPTGGPDPRILSERLAEISWNATLTNTSQLNSSEGSRGSNGYANGERVPGAAEANAGPVPLTTGSRSFRNSGDQGFPSSFSGGSRIPQSPATNRPPPPPSPLMPRPTGGINHNPQMEASARKLPELKTSSHTESSITSTPSELYAGGIQAIPSHSGAIRVTRWPSARQRPRAYRKKSTTSSAPSHARTHRKKRGSLQTRPAGPSAGQTTDSGRLFGEPTVTSQQAAPVDSCNFGLPPQHVGVVPSIMPSGGEQEVPLEPQDQNISPARREYTGGAGQYTSTKPLREQTFLGSSSRSFRGRPPPGLPVPGIRHYFRPEDWSTATSGESAHILDPFPRTAVYQPPPEAQPPELGAADSEFSFKKPHRVTTFPGWSWKTKSNAVGLKEFSKKAAGQTNRFAKKLMVNVPKTLVQSGKKALGLAAPTYEERYDRYLNMSSSPGEGVDLRALEIKRARNPKRLTSEELRVLAMEKMEVDHAALEVGSQNSGINRSMSDRGVRRWQAEIAALERNASTTLDGPSLEGTFTNNPRYPLSMPPQWFLTTPEDRDIVPGVLQQQGQETGQNTAFYIQREASQAGDHHAGQKPVGRYDHSPPSLPHVSDILRHPPSSPHEQYILPPVRLVQDPTEGGQLQIDDANNLGPQAQGRLPENAPPLSKEEIDAILSTRVTLSPESRPPGKPYEWTEERIVAGCTAFEDWDLGEIEKAFGRKKLSDPTPEPRCSNEGEEAGGTKCGGHPASNTEDAGAEERRTDSLGLTPAPSYLPESSGGSGAKGGAFFLSGTRAEEEQRPRATLVLEGFSVTPPRILASSFSLPGSQTTHSTRPGSSRSYRSEPRPLRLDVGVGREESAVENEMSEGGEKEGEEGKERRQWQE</sequence>
<feature type="compositionally biased region" description="Basic and acidic residues" evidence="1">
    <location>
        <begin position="884"/>
        <end position="902"/>
    </location>
</feature>
<organism evidence="2 3">
    <name type="scientific">Trichoglossum hirsutum</name>
    <dbReference type="NCBI Taxonomy" id="265104"/>
    <lineage>
        <taxon>Eukaryota</taxon>
        <taxon>Fungi</taxon>
        <taxon>Dikarya</taxon>
        <taxon>Ascomycota</taxon>
        <taxon>Pezizomycotina</taxon>
        <taxon>Geoglossomycetes</taxon>
        <taxon>Geoglossales</taxon>
        <taxon>Geoglossaceae</taxon>
        <taxon>Trichoglossum</taxon>
    </lineage>
</organism>
<feature type="compositionally biased region" description="Pro residues" evidence="1">
    <location>
        <begin position="150"/>
        <end position="161"/>
    </location>
</feature>
<feature type="compositionally biased region" description="Low complexity" evidence="1">
    <location>
        <begin position="188"/>
        <end position="198"/>
    </location>
</feature>
<dbReference type="Proteomes" id="UP000750711">
    <property type="component" value="Unassembled WGS sequence"/>
</dbReference>
<feature type="region of interest" description="Disordered" evidence="1">
    <location>
        <begin position="348"/>
        <end position="367"/>
    </location>
</feature>
<gene>
    <name evidence="2" type="ORF">GP486_004884</name>
</gene>
<feature type="region of interest" description="Disordered" evidence="1">
    <location>
        <begin position="1"/>
        <end position="282"/>
    </location>
</feature>
<dbReference type="EMBL" id="JAGHQM010000839">
    <property type="protein sequence ID" value="KAH0558455.1"/>
    <property type="molecule type" value="Genomic_DNA"/>
</dbReference>
<proteinExistence type="predicted"/>
<name>A0A9P8RNU3_9PEZI</name>
<feature type="compositionally biased region" description="Polar residues" evidence="1">
    <location>
        <begin position="863"/>
        <end position="883"/>
    </location>
</feature>
<dbReference type="AlphaFoldDB" id="A0A9P8RNU3"/>
<evidence type="ECO:0000313" key="3">
    <source>
        <dbReference type="Proteomes" id="UP000750711"/>
    </source>
</evidence>
<accession>A0A9P8RNU3</accession>
<feature type="compositionally biased region" description="Polar residues" evidence="1">
    <location>
        <begin position="119"/>
        <end position="139"/>
    </location>
</feature>